<dbReference type="NCBIfam" id="TIGR02246">
    <property type="entry name" value="SgcJ/EcaC family oxidoreductase"/>
    <property type="match status" value="1"/>
</dbReference>
<dbReference type="Proteomes" id="UP000664914">
    <property type="component" value="Chromosome"/>
</dbReference>
<dbReference type="InterPro" id="IPR032710">
    <property type="entry name" value="NTF2-like_dom_sf"/>
</dbReference>
<dbReference type="EMBL" id="CP059319">
    <property type="protein sequence ID" value="QTH21736.1"/>
    <property type="molecule type" value="Genomic_DNA"/>
</dbReference>
<sequence>MSNRPEGCAMTPADLTRRFEAAWNAHDMVAFGRLFHADATFVNRFGTYWRGVEQIVAGHAGIHASVYSDSTLEIDAPDVDPISDDAAILHFWSRLNAGAAHPAGPHPVDTLIMVVATRRAGEWRFQALENVTLVDPRTGELVLRR</sequence>
<feature type="domain" description="DUF4440" evidence="1">
    <location>
        <begin position="14"/>
        <end position="124"/>
    </location>
</feature>
<reference evidence="2" key="2">
    <citation type="submission" date="2021-04" db="EMBL/GenBank/DDBJ databases">
        <title>Isolation and genomic analysis of the ibuprofen-degrading bacterium Sphingomonas strain MPO218.</title>
        <authorList>
            <person name="Aulestia M."/>
            <person name="Flores A."/>
            <person name="Mangas E.L."/>
            <person name="Perez-Pulido A.J."/>
            <person name="Santero E."/>
            <person name="Camacho E.M."/>
        </authorList>
    </citation>
    <scope>NUCLEOTIDE SEQUENCE</scope>
    <source>
        <strain evidence="2">MPO218</strain>
    </source>
</reference>
<protein>
    <submittedName>
        <fullName evidence="2">SgcJ/EcaC family oxidoreductase</fullName>
    </submittedName>
</protein>
<dbReference type="AlphaFoldDB" id="A0A975HDS8"/>
<dbReference type="InterPro" id="IPR027843">
    <property type="entry name" value="DUF4440"/>
</dbReference>
<evidence type="ECO:0000259" key="1">
    <source>
        <dbReference type="Pfam" id="PF14534"/>
    </source>
</evidence>
<reference evidence="2" key="1">
    <citation type="submission" date="2020-07" db="EMBL/GenBank/DDBJ databases">
        <authorList>
            <person name="Camacho E."/>
        </authorList>
    </citation>
    <scope>NUCLEOTIDE SEQUENCE</scope>
    <source>
        <strain evidence="2">MPO218</strain>
    </source>
</reference>
<name>A0A975HDS8_9SPHN</name>
<accession>A0A975HDS8</accession>
<proteinExistence type="predicted"/>
<evidence type="ECO:0000313" key="2">
    <source>
        <dbReference type="EMBL" id="QTH21736.1"/>
    </source>
</evidence>
<dbReference type="SUPFAM" id="SSF54427">
    <property type="entry name" value="NTF2-like"/>
    <property type="match status" value="1"/>
</dbReference>
<dbReference type="Pfam" id="PF14534">
    <property type="entry name" value="DUF4440"/>
    <property type="match status" value="1"/>
</dbReference>
<dbReference type="Gene3D" id="3.10.450.50">
    <property type="match status" value="1"/>
</dbReference>
<dbReference type="InterPro" id="IPR011944">
    <property type="entry name" value="Steroid_delta5-4_isomerase"/>
</dbReference>
<gene>
    <name evidence="2" type="ORF">HRJ34_26145</name>
</gene>
<organism evidence="2 3">
    <name type="scientific">Rhizorhabdus wittichii</name>
    <dbReference type="NCBI Taxonomy" id="160791"/>
    <lineage>
        <taxon>Bacteria</taxon>
        <taxon>Pseudomonadati</taxon>
        <taxon>Pseudomonadota</taxon>
        <taxon>Alphaproteobacteria</taxon>
        <taxon>Sphingomonadales</taxon>
        <taxon>Sphingomonadaceae</taxon>
        <taxon>Rhizorhabdus</taxon>
    </lineage>
</organism>
<evidence type="ECO:0000313" key="3">
    <source>
        <dbReference type="Proteomes" id="UP000664914"/>
    </source>
</evidence>